<dbReference type="InterPro" id="IPR000873">
    <property type="entry name" value="AMP-dep_synth/lig_dom"/>
</dbReference>
<dbReference type="PANTHER" id="PTHR43201">
    <property type="entry name" value="ACYL-COA SYNTHETASE"/>
    <property type="match status" value="1"/>
</dbReference>
<comment type="function">
    <text evidence="3">Acyl-CoA synthases catalyze the initial reaction in fatty acid metabolism, by forming a thioester with CoA. Has some preference toward medium-chain substrates. Plays a role in adipocyte differentiation.</text>
</comment>
<organism evidence="8 9">
    <name type="scientific">Trichonephila inaurata madagascariensis</name>
    <dbReference type="NCBI Taxonomy" id="2747483"/>
    <lineage>
        <taxon>Eukaryota</taxon>
        <taxon>Metazoa</taxon>
        <taxon>Ecdysozoa</taxon>
        <taxon>Arthropoda</taxon>
        <taxon>Chelicerata</taxon>
        <taxon>Arachnida</taxon>
        <taxon>Araneae</taxon>
        <taxon>Araneomorphae</taxon>
        <taxon>Entelegynae</taxon>
        <taxon>Araneoidea</taxon>
        <taxon>Nephilidae</taxon>
        <taxon>Trichonephila</taxon>
        <taxon>Trichonephila inaurata</taxon>
    </lineage>
</organism>
<comment type="caution">
    <text evidence="8">The sequence shown here is derived from an EMBL/GenBank/DDBJ whole genome shotgun (WGS) entry which is preliminary data.</text>
</comment>
<accession>A0A8X7C1W9</accession>
<dbReference type="Pfam" id="PF00501">
    <property type="entry name" value="AMP-binding"/>
    <property type="match status" value="1"/>
</dbReference>
<evidence type="ECO:0000313" key="8">
    <source>
        <dbReference type="EMBL" id="GFY53776.1"/>
    </source>
</evidence>
<dbReference type="OrthoDB" id="6433089at2759"/>
<keyword evidence="9" id="KW-1185">Reference proteome</keyword>
<dbReference type="AlphaFoldDB" id="A0A8X7C1W9"/>
<evidence type="ECO:0000256" key="6">
    <source>
        <dbReference type="ARBA" id="ARBA00048277"/>
    </source>
</evidence>
<comment type="catalytic activity">
    <reaction evidence="5">
        <text>octanoate + ATP + CoA = octanoyl-CoA + AMP + diphosphate</text>
        <dbReference type="Rhea" id="RHEA:33631"/>
        <dbReference type="ChEBI" id="CHEBI:25646"/>
        <dbReference type="ChEBI" id="CHEBI:30616"/>
        <dbReference type="ChEBI" id="CHEBI:33019"/>
        <dbReference type="ChEBI" id="CHEBI:57287"/>
        <dbReference type="ChEBI" id="CHEBI:57386"/>
        <dbReference type="ChEBI" id="CHEBI:456215"/>
    </reaction>
</comment>
<evidence type="ECO:0000256" key="4">
    <source>
        <dbReference type="ARBA" id="ARBA00039638"/>
    </source>
</evidence>
<dbReference type="PANTHER" id="PTHR43201:SF5">
    <property type="entry name" value="MEDIUM-CHAIN ACYL-COA LIGASE ACSF2, MITOCHONDRIAL"/>
    <property type="match status" value="1"/>
</dbReference>
<sequence length="138" mass="15521">MQNVTVPSTEMRASKKKMQIKVDRLASGFVALGLKKGDRIGICSPNCYEWPLTQYAAAKAGLILVNINPASQAPELEYSLRKVDCTALVTWDVLKTQVFYDILCQIIPDLPKNDRYKLKTSKFPNLKAVIMISEDKKE</sequence>
<dbReference type="Gene3D" id="3.40.50.980">
    <property type="match status" value="1"/>
</dbReference>
<comment type="similarity">
    <text evidence="1">Belongs to the ATP-dependent AMP-binding enzyme family.</text>
</comment>
<evidence type="ECO:0000256" key="5">
    <source>
        <dbReference type="ARBA" id="ARBA00047319"/>
    </source>
</evidence>
<dbReference type="GO" id="GO:0006631">
    <property type="term" value="P:fatty acid metabolic process"/>
    <property type="evidence" value="ECO:0007669"/>
    <property type="project" value="TreeGrafter"/>
</dbReference>
<reference evidence="8" key="1">
    <citation type="submission" date="2020-08" db="EMBL/GenBank/DDBJ databases">
        <title>Multicomponent nature underlies the extraordinary mechanical properties of spider dragline silk.</title>
        <authorList>
            <person name="Kono N."/>
            <person name="Nakamura H."/>
            <person name="Mori M."/>
            <person name="Yoshida Y."/>
            <person name="Ohtoshi R."/>
            <person name="Malay A.D."/>
            <person name="Moran D.A.P."/>
            <person name="Tomita M."/>
            <person name="Numata K."/>
            <person name="Arakawa K."/>
        </authorList>
    </citation>
    <scope>NUCLEOTIDE SEQUENCE</scope>
</reference>
<evidence type="ECO:0000313" key="9">
    <source>
        <dbReference type="Proteomes" id="UP000886998"/>
    </source>
</evidence>
<protein>
    <recommendedName>
        <fullName evidence="4">Medium-chain acyl-CoA ligase ACSF2, mitochondrial</fullName>
    </recommendedName>
</protein>
<dbReference type="GO" id="GO:0031956">
    <property type="term" value="F:medium-chain fatty acid-CoA ligase activity"/>
    <property type="evidence" value="ECO:0007669"/>
    <property type="project" value="UniProtKB-EC"/>
</dbReference>
<comment type="catalytic activity">
    <reaction evidence="6">
        <text>a medium-chain fatty acid + ATP + CoA = a medium-chain fatty acyl-CoA + AMP + diphosphate</text>
        <dbReference type="Rhea" id="RHEA:48340"/>
        <dbReference type="ChEBI" id="CHEBI:30616"/>
        <dbReference type="ChEBI" id="CHEBI:33019"/>
        <dbReference type="ChEBI" id="CHEBI:57287"/>
        <dbReference type="ChEBI" id="CHEBI:59558"/>
        <dbReference type="ChEBI" id="CHEBI:90546"/>
        <dbReference type="ChEBI" id="CHEBI:456215"/>
        <dbReference type="EC" id="6.2.1.2"/>
    </reaction>
</comment>
<dbReference type="EMBL" id="BMAV01009486">
    <property type="protein sequence ID" value="GFY53776.1"/>
    <property type="molecule type" value="Genomic_DNA"/>
</dbReference>
<keyword evidence="2 8" id="KW-0436">Ligase</keyword>
<feature type="domain" description="AMP-dependent synthetase/ligase" evidence="7">
    <location>
        <begin position="17"/>
        <end position="97"/>
    </location>
</feature>
<gene>
    <name evidence="8" type="primary">ACSF2</name>
    <name evidence="8" type="ORF">TNIN_199631</name>
</gene>
<evidence type="ECO:0000259" key="7">
    <source>
        <dbReference type="Pfam" id="PF00501"/>
    </source>
</evidence>
<dbReference type="Proteomes" id="UP000886998">
    <property type="component" value="Unassembled WGS sequence"/>
</dbReference>
<proteinExistence type="inferred from homology"/>
<name>A0A8X7C1W9_9ARAC</name>
<evidence type="ECO:0000256" key="3">
    <source>
        <dbReference type="ARBA" id="ARBA00037247"/>
    </source>
</evidence>
<dbReference type="SUPFAM" id="SSF56801">
    <property type="entry name" value="Acetyl-CoA synthetase-like"/>
    <property type="match status" value="1"/>
</dbReference>
<evidence type="ECO:0000256" key="2">
    <source>
        <dbReference type="ARBA" id="ARBA00022598"/>
    </source>
</evidence>
<evidence type="ECO:0000256" key="1">
    <source>
        <dbReference type="ARBA" id="ARBA00006432"/>
    </source>
</evidence>